<keyword evidence="5" id="KW-1185">Reference proteome</keyword>
<dbReference type="Proteomes" id="UP000184032">
    <property type="component" value="Unassembled WGS sequence"/>
</dbReference>
<protein>
    <submittedName>
        <fullName evidence="4">Listeria/Bacterioides repeat-containing protein</fullName>
    </submittedName>
</protein>
<feature type="domain" description="SLH" evidence="3">
    <location>
        <begin position="516"/>
        <end position="578"/>
    </location>
</feature>
<gene>
    <name evidence="4" type="ORF">SAMN02745245_01763</name>
</gene>
<evidence type="ECO:0000256" key="2">
    <source>
        <dbReference type="SAM" id="MobiDB-lite"/>
    </source>
</evidence>
<sequence>MEFKNKKPLTIMLMVLAMIIGTNQIAPSIVVASEGIEIIELHEIIPVNTDEDPDVKFGVVEDIEELTETFKSEVENIFEESDLIPDYIGTFLNEDLNKAKDDRIQQILKYESKDKILSDDIESFMNEIYSMQYDLYNNFKKAYNKYISDDNYEEDIASEILNSYAIYQRDMFYKDTDVSYSALGEKQEVSETTYLEEAYDEIYERLSEKITDKNLLKEETYKLIKNALYDWIKETSIDYIKGYIAQVNQYLNLAKEFGYAYDEEEGEIYNIYSEHKPVKYRELELGDIENTHLFELDEDFLKLSINDRGNEFLTPEEIWNSGEFQEIVNGVISDLEDNEDISKEKIVDLAKATIDLQYEKVLMAIGSSQQPTVEALPEFLEVAINEMSNYGKNELPEISSWQTEDGKLPYDIYRKENYIKVPYVIFTKYIVTYDNNAPNTTGKIPIDENKYDEDDNVTILSNGDLARAGYTFKGWNTKADGSGISYNPGDTFKITANTTLYAQWEKDSEDSGTGWTWGGGSSTTSKEKPKTEVEETLTHMAYLNGYPDNTIRPQGSITRAEVAAIFARLKVGEANIPSAKANYSDVNSSDWYTKYIAFVTDNKIMEGYEDGSFKPNDKITRAEFTAVVARYNSLADMTSTFEDVIGRWAAGYIGSVTNKGWINGYPDGTFKPEKDISREEVATMVNKML</sequence>
<dbReference type="InterPro" id="IPR042229">
    <property type="entry name" value="Listeria/Bacterioides_rpt_sf"/>
</dbReference>
<organism evidence="4 5">
    <name type="scientific">Anaerosphaera aminiphila DSM 21120</name>
    <dbReference type="NCBI Taxonomy" id="1120995"/>
    <lineage>
        <taxon>Bacteria</taxon>
        <taxon>Bacillati</taxon>
        <taxon>Bacillota</taxon>
        <taxon>Tissierellia</taxon>
        <taxon>Tissierellales</taxon>
        <taxon>Peptoniphilaceae</taxon>
        <taxon>Anaerosphaera</taxon>
    </lineage>
</organism>
<comment type="subcellular location">
    <subcellularLocation>
        <location evidence="1">Cell envelope</location>
    </subcellularLocation>
</comment>
<dbReference type="Pfam" id="PF09479">
    <property type="entry name" value="Flg_new"/>
    <property type="match status" value="1"/>
</dbReference>
<feature type="domain" description="SLH" evidence="3">
    <location>
        <begin position="636"/>
        <end position="689"/>
    </location>
</feature>
<feature type="domain" description="SLH" evidence="3">
    <location>
        <begin position="579"/>
        <end position="635"/>
    </location>
</feature>
<dbReference type="PANTHER" id="PTHR43308">
    <property type="entry name" value="OUTER MEMBRANE PROTEIN ALPHA-RELATED"/>
    <property type="match status" value="1"/>
</dbReference>
<reference evidence="4 5" key="1">
    <citation type="submission" date="2016-11" db="EMBL/GenBank/DDBJ databases">
        <authorList>
            <person name="Jaros S."/>
            <person name="Januszkiewicz K."/>
            <person name="Wedrychowicz H."/>
        </authorList>
    </citation>
    <scope>NUCLEOTIDE SEQUENCE [LARGE SCALE GENOMIC DNA]</scope>
    <source>
        <strain evidence="4 5">DSM 21120</strain>
    </source>
</reference>
<dbReference type="InterPro" id="IPR001119">
    <property type="entry name" value="SLH_dom"/>
</dbReference>
<dbReference type="InterPro" id="IPR013378">
    <property type="entry name" value="InlB-like_B-rpt"/>
</dbReference>
<dbReference type="GO" id="GO:0030313">
    <property type="term" value="C:cell envelope"/>
    <property type="evidence" value="ECO:0007669"/>
    <property type="project" value="UniProtKB-SubCell"/>
</dbReference>
<dbReference type="PANTHER" id="PTHR43308:SF5">
    <property type="entry name" value="S-LAYER PROTEIN _ PEPTIDOGLYCAN ENDO-BETA-N-ACETYLGLUCOSAMINIDASE"/>
    <property type="match status" value="1"/>
</dbReference>
<dbReference type="Gene3D" id="2.60.40.4270">
    <property type="entry name" value="Listeria-Bacteroides repeat domain"/>
    <property type="match status" value="1"/>
</dbReference>
<evidence type="ECO:0000313" key="4">
    <source>
        <dbReference type="EMBL" id="SHH61959.1"/>
    </source>
</evidence>
<dbReference type="Pfam" id="PF00395">
    <property type="entry name" value="SLH"/>
    <property type="match status" value="3"/>
</dbReference>
<evidence type="ECO:0000313" key="5">
    <source>
        <dbReference type="Proteomes" id="UP000184032"/>
    </source>
</evidence>
<dbReference type="AlphaFoldDB" id="A0A1M5UG54"/>
<dbReference type="EMBL" id="FQXI01000016">
    <property type="protein sequence ID" value="SHH61959.1"/>
    <property type="molecule type" value="Genomic_DNA"/>
</dbReference>
<evidence type="ECO:0000256" key="1">
    <source>
        <dbReference type="ARBA" id="ARBA00004196"/>
    </source>
</evidence>
<name>A0A1M5UG54_9FIRM</name>
<dbReference type="RefSeq" id="WP_200779515.1">
    <property type="nucleotide sequence ID" value="NZ_FQXI01000016.1"/>
</dbReference>
<dbReference type="NCBIfam" id="TIGR02543">
    <property type="entry name" value="List_Bact_rpt"/>
    <property type="match status" value="1"/>
</dbReference>
<feature type="region of interest" description="Disordered" evidence="2">
    <location>
        <begin position="508"/>
        <end position="531"/>
    </location>
</feature>
<accession>A0A1M5UG54</accession>
<evidence type="ECO:0000259" key="3">
    <source>
        <dbReference type="PROSITE" id="PS51272"/>
    </source>
</evidence>
<dbReference type="InterPro" id="IPR051465">
    <property type="entry name" value="Cell_Envelope_Struct_Comp"/>
</dbReference>
<proteinExistence type="predicted"/>
<feature type="non-terminal residue" evidence="4">
    <location>
        <position position="689"/>
    </location>
</feature>
<dbReference type="PROSITE" id="PS51272">
    <property type="entry name" value="SLH"/>
    <property type="match status" value="3"/>
</dbReference>
<dbReference type="STRING" id="1120995.SAMN02745245_01763"/>